<dbReference type="OrthoDB" id="1896086at2759"/>
<dbReference type="EMBL" id="WIWS01000011">
    <property type="protein sequence ID" value="KAF3226322.1"/>
    <property type="molecule type" value="Genomic_DNA"/>
</dbReference>
<evidence type="ECO:0000313" key="4">
    <source>
        <dbReference type="EMBL" id="KAF3226652.1"/>
    </source>
</evidence>
<feature type="signal peptide" evidence="1">
    <location>
        <begin position="1"/>
        <end position="23"/>
    </location>
</feature>
<evidence type="ECO:0000313" key="6">
    <source>
        <dbReference type="Proteomes" id="UP000483672"/>
    </source>
</evidence>
<comment type="caution">
    <text evidence="4">The sequence shown here is derived from an EMBL/GenBank/DDBJ whole genome shotgun (WGS) entry which is preliminary data.</text>
</comment>
<sequence>MKLFAFTQAFLLFFFILIQDTLSLPTSLPTDAEDTSLNLALETRSQLERRDSWDCKGSGVCGININPQSCLQALAKFNPAVTYRGQAREYQDNGGTRLGSCFVEYACGKKKDYISAAENGVSTGQSIRERGKSIYSLGGCKKCGTVWFWASCRVTFNYCYHKGC</sequence>
<dbReference type="Proteomes" id="UP000483672">
    <property type="component" value="Unassembled WGS sequence"/>
</dbReference>
<gene>
    <name evidence="3" type="ORF">TWF106_000817</name>
    <name evidence="4" type="ORF">TWF191_004475</name>
    <name evidence="2" type="ORF">TWF679_004220</name>
</gene>
<dbReference type="Proteomes" id="UP000614610">
    <property type="component" value="Unassembled WGS sequence"/>
</dbReference>
<dbReference type="InterPro" id="IPR029167">
    <property type="entry name" value="Mug117"/>
</dbReference>
<organism evidence="4 6">
    <name type="scientific">Orbilia oligospora</name>
    <name type="common">Nematode-trapping fungus</name>
    <name type="synonym">Arthrobotrys oligospora</name>
    <dbReference type="NCBI Taxonomy" id="2813651"/>
    <lineage>
        <taxon>Eukaryota</taxon>
        <taxon>Fungi</taxon>
        <taxon>Dikarya</taxon>
        <taxon>Ascomycota</taxon>
        <taxon>Pezizomycotina</taxon>
        <taxon>Orbiliomycetes</taxon>
        <taxon>Orbiliales</taxon>
        <taxon>Orbiliaceae</taxon>
        <taxon>Orbilia</taxon>
    </lineage>
</organism>
<evidence type="ECO:0000313" key="3">
    <source>
        <dbReference type="EMBL" id="KAF3226322.1"/>
    </source>
</evidence>
<dbReference type="Proteomes" id="UP000472727">
    <property type="component" value="Unassembled WGS sequence"/>
</dbReference>
<proteinExistence type="predicted"/>
<feature type="chain" id="PRO_5041093528" evidence="1">
    <location>
        <begin position="24"/>
        <end position="164"/>
    </location>
</feature>
<dbReference type="EMBL" id="WIWT01000002">
    <property type="protein sequence ID" value="KAF3223022.1"/>
    <property type="molecule type" value="Genomic_DNA"/>
</dbReference>
<keyword evidence="1" id="KW-0732">Signal</keyword>
<reference evidence="5 6" key="1">
    <citation type="submission" date="2019-06" db="EMBL/GenBank/DDBJ databases">
        <authorList>
            <person name="Palmer J.M."/>
        </authorList>
    </citation>
    <scope>NUCLEOTIDE SEQUENCE [LARGE SCALE GENOMIC DNA]</scope>
    <source>
        <strain evidence="3 5">TWF106</strain>
        <strain evidence="4 6">TWF191</strain>
        <strain evidence="2">TWF679</strain>
    </source>
</reference>
<evidence type="ECO:0000313" key="2">
    <source>
        <dbReference type="EMBL" id="KAF3223022.1"/>
    </source>
</evidence>
<dbReference type="EMBL" id="WIPF01000022">
    <property type="protein sequence ID" value="KAF3226652.1"/>
    <property type="molecule type" value="Genomic_DNA"/>
</dbReference>
<dbReference type="Pfam" id="PF15474">
    <property type="entry name" value="MU117"/>
    <property type="match status" value="1"/>
</dbReference>
<accession>A0A6G1M9G5</accession>
<protein>
    <submittedName>
        <fullName evidence="4">Uncharacterized protein</fullName>
    </submittedName>
</protein>
<name>A0A6G1M9G5_ORBOL</name>
<evidence type="ECO:0000313" key="5">
    <source>
        <dbReference type="Proteomes" id="UP000472727"/>
    </source>
</evidence>
<evidence type="ECO:0000256" key="1">
    <source>
        <dbReference type="SAM" id="SignalP"/>
    </source>
</evidence>
<dbReference type="AlphaFoldDB" id="A0A6G1M9G5"/>